<dbReference type="SUPFAM" id="SSF47729">
    <property type="entry name" value="IHF-like DNA-binding proteins"/>
    <property type="match status" value="1"/>
</dbReference>
<dbReference type="PRINTS" id="PR01727">
    <property type="entry name" value="DNABINDINGHU"/>
</dbReference>
<dbReference type="AlphaFoldDB" id="A0A286BQW2"/>
<dbReference type="GO" id="GO:0006351">
    <property type="term" value="P:DNA-templated transcription"/>
    <property type="evidence" value="ECO:0007669"/>
    <property type="project" value="UniProtKB-ARBA"/>
</dbReference>
<dbReference type="GO" id="GO:0006270">
    <property type="term" value="P:DNA replication initiation"/>
    <property type="evidence" value="ECO:0007669"/>
    <property type="project" value="UniProtKB-ARBA"/>
</dbReference>
<evidence type="ECO:0000256" key="1">
    <source>
        <dbReference type="ARBA" id="ARBA00003819"/>
    </source>
</evidence>
<comment type="similarity">
    <text evidence="2 9">Belongs to the bacterial histone-like protein family.</text>
</comment>
<feature type="region of interest" description="Disordered" evidence="10">
    <location>
        <begin position="59"/>
        <end position="78"/>
    </location>
</feature>
<dbReference type="FunFam" id="4.10.520.10:FF:000001">
    <property type="entry name" value="DNA-binding protein HU"/>
    <property type="match status" value="1"/>
</dbReference>
<protein>
    <recommendedName>
        <fullName evidence="6">DNA-binding protein HU-beta</fullName>
    </recommendedName>
    <alternativeName>
        <fullName evidence="7">HU-1</fullName>
    </alternativeName>
    <alternativeName>
        <fullName evidence="8">NS1</fullName>
    </alternativeName>
</protein>
<dbReference type="Proteomes" id="UP000219271">
    <property type="component" value="Unassembled WGS sequence"/>
</dbReference>
<dbReference type="PROSITE" id="PS00045">
    <property type="entry name" value="HISTONE_LIKE"/>
    <property type="match status" value="1"/>
</dbReference>
<dbReference type="InterPro" id="IPR010992">
    <property type="entry name" value="IHF-like_DNA-bd_dom_sf"/>
</dbReference>
<dbReference type="InterPro" id="IPR020816">
    <property type="entry name" value="Histone-like_DNA-bd_CS"/>
</dbReference>
<dbReference type="GO" id="GO:1990178">
    <property type="term" value="C:HU-DNA complex"/>
    <property type="evidence" value="ECO:0007669"/>
    <property type="project" value="UniProtKB-ARBA"/>
</dbReference>
<dbReference type="GO" id="GO:0005829">
    <property type="term" value="C:cytosol"/>
    <property type="evidence" value="ECO:0007669"/>
    <property type="project" value="TreeGrafter"/>
</dbReference>
<keyword evidence="5 11" id="KW-0238">DNA-binding</keyword>
<dbReference type="GO" id="GO:0030261">
    <property type="term" value="P:chromosome condensation"/>
    <property type="evidence" value="ECO:0007669"/>
    <property type="project" value="UniProtKB-KW"/>
</dbReference>
<reference evidence="12" key="1">
    <citation type="submission" date="2017-09" db="EMBL/GenBank/DDBJ databases">
        <authorList>
            <person name="Varghese N."/>
            <person name="Submissions S."/>
        </authorList>
    </citation>
    <scope>NUCLEOTIDE SEQUENCE [LARGE SCALE GENOMIC DNA]</scope>
    <source>
        <strain evidence="12">JKS000234</strain>
    </source>
</reference>
<evidence type="ECO:0000313" key="12">
    <source>
        <dbReference type="Proteomes" id="UP000219271"/>
    </source>
</evidence>
<name>A0A286BQW2_9GAMM</name>
<dbReference type="GO" id="GO:0003677">
    <property type="term" value="F:DNA binding"/>
    <property type="evidence" value="ECO:0007669"/>
    <property type="project" value="UniProtKB-KW"/>
</dbReference>
<evidence type="ECO:0000256" key="9">
    <source>
        <dbReference type="RuleBase" id="RU003939"/>
    </source>
</evidence>
<keyword evidence="4" id="KW-0226">DNA condensation</keyword>
<evidence type="ECO:0000256" key="4">
    <source>
        <dbReference type="ARBA" id="ARBA00023067"/>
    </source>
</evidence>
<dbReference type="GO" id="GO:0042802">
    <property type="term" value="F:identical protein binding"/>
    <property type="evidence" value="ECO:0007669"/>
    <property type="project" value="UniProtKB-ARBA"/>
</dbReference>
<organism evidence="11 12">
    <name type="scientific">Candidatus Pantoea floridensis</name>
    <dbReference type="NCBI Taxonomy" id="1938870"/>
    <lineage>
        <taxon>Bacteria</taxon>
        <taxon>Pseudomonadati</taxon>
        <taxon>Pseudomonadota</taxon>
        <taxon>Gammaproteobacteria</taxon>
        <taxon>Enterobacterales</taxon>
        <taxon>Erwiniaceae</taxon>
        <taxon>Pantoea</taxon>
    </lineage>
</organism>
<evidence type="ECO:0000256" key="3">
    <source>
        <dbReference type="ARBA" id="ARBA00011870"/>
    </source>
</evidence>
<evidence type="ECO:0000256" key="5">
    <source>
        <dbReference type="ARBA" id="ARBA00023125"/>
    </source>
</evidence>
<accession>A0A286BQW2</accession>
<sequence length="93" mass="9745">MNRVNKSQLIDKIAADADISKAAAGRVLDAFMDSVTEALKGGDEVALVGFGTFSVRERAARTGRNPQTGKELTIPAGKVPGFRAGKALKDSVN</sequence>
<evidence type="ECO:0000256" key="8">
    <source>
        <dbReference type="ARBA" id="ARBA00041875"/>
    </source>
</evidence>
<comment type="subunit">
    <text evidence="3">Heterodimer of an alpha and a beta chain.</text>
</comment>
<dbReference type="GO" id="GO:1990103">
    <property type="term" value="C:DnaA-HU complex"/>
    <property type="evidence" value="ECO:0007669"/>
    <property type="project" value="UniProtKB-ARBA"/>
</dbReference>
<dbReference type="CDD" id="cd13831">
    <property type="entry name" value="HU"/>
    <property type="match status" value="1"/>
</dbReference>
<evidence type="ECO:0000256" key="2">
    <source>
        <dbReference type="ARBA" id="ARBA00010529"/>
    </source>
</evidence>
<dbReference type="Gene3D" id="4.10.520.10">
    <property type="entry name" value="IHF-like DNA-binding proteins"/>
    <property type="match status" value="1"/>
</dbReference>
<evidence type="ECO:0000256" key="6">
    <source>
        <dbReference type="ARBA" id="ARBA00040491"/>
    </source>
</evidence>
<gene>
    <name evidence="11" type="ORF">SAMN06273570_0824</name>
</gene>
<dbReference type="EMBL" id="OCMY01000001">
    <property type="protein sequence ID" value="SOD36510.1"/>
    <property type="molecule type" value="Genomic_DNA"/>
</dbReference>
<comment type="function">
    <text evidence="1">Histone-like DNA-binding protein which is capable of wrapping DNA to stabilize it, and thus to prevent its denaturation under extreme environmental conditions.</text>
</comment>
<evidence type="ECO:0000313" key="11">
    <source>
        <dbReference type="EMBL" id="SOD36510.1"/>
    </source>
</evidence>
<dbReference type="PANTHER" id="PTHR33175">
    <property type="entry name" value="DNA-BINDING PROTEIN HU"/>
    <property type="match status" value="1"/>
</dbReference>
<dbReference type="InterPro" id="IPR000119">
    <property type="entry name" value="Hist_DNA-bd"/>
</dbReference>
<dbReference type="NCBIfam" id="NF007945">
    <property type="entry name" value="PRK10664.1"/>
    <property type="match status" value="1"/>
</dbReference>
<dbReference type="GO" id="GO:0030527">
    <property type="term" value="F:structural constituent of chromatin"/>
    <property type="evidence" value="ECO:0007669"/>
    <property type="project" value="InterPro"/>
</dbReference>
<evidence type="ECO:0000256" key="7">
    <source>
        <dbReference type="ARBA" id="ARBA00041399"/>
    </source>
</evidence>
<proteinExistence type="inferred from homology"/>
<evidence type="ECO:0000256" key="10">
    <source>
        <dbReference type="SAM" id="MobiDB-lite"/>
    </source>
</evidence>
<keyword evidence="12" id="KW-1185">Reference proteome</keyword>
<dbReference type="PANTHER" id="PTHR33175:SF3">
    <property type="entry name" value="DNA-BINDING PROTEIN HU-BETA"/>
    <property type="match status" value="1"/>
</dbReference>
<dbReference type="Pfam" id="PF00216">
    <property type="entry name" value="Bac_DNA_binding"/>
    <property type="match status" value="1"/>
</dbReference>
<dbReference type="SMART" id="SM00411">
    <property type="entry name" value="BHL"/>
    <property type="match status" value="1"/>
</dbReference>